<keyword evidence="3" id="KW-1185">Reference proteome</keyword>
<feature type="compositionally biased region" description="Basic and acidic residues" evidence="1">
    <location>
        <begin position="73"/>
        <end position="83"/>
    </location>
</feature>
<dbReference type="EMBL" id="KV918764">
    <property type="protein sequence ID" value="OSX81240.1"/>
    <property type="molecule type" value="Genomic_DNA"/>
</dbReference>
<evidence type="ECO:0000256" key="1">
    <source>
        <dbReference type="SAM" id="MobiDB-lite"/>
    </source>
</evidence>
<sequence length="488" mass="50131">MWAMSPVSPSPWGGGGGGGGGAFSPVVVARAAAAVDAVVVAVAGGATASDRVDLIGLVLDFLRSAAAVSPAGDPHDAARRAPDDGTLANGVAPGPLVPAADAAPMTLLRRGSPPPPPRPPPPPPPPSPPLPPLLAPLVPPPACGGRSSSFVPAAARPAGRRRVAGGRWSRWSASAPAGCCCSPAACPGRPCRWGVRCCPPWRRCGCRRRSPPPLGAPRGSPAAWRGGARGAAHTAARVSRASSAAETLLADAARCRAGGVDLVTLFVRGVPRETGAHLLRRLVADLVGLPRQSVVDVDRCGDVAAITLLADAVPAFLAALRTLSAAAVLTHLADADPASASFFGARRRRGLSPAAADAAAREFFARRLAAKLQQLARRTGMPPSLREAFRRHLAAQLAPLAASLWGGGGCPPLLRPARGWLETAAGGNPPRWAPRRQRGRLTRRRPRRQTSRPLLPRLPAGRRRTDPAAAVPTAAAAAARVAKCQIRL</sequence>
<feature type="region of interest" description="Disordered" evidence="1">
    <location>
        <begin position="68"/>
        <end position="138"/>
    </location>
</feature>
<dbReference type="Proteomes" id="UP000218209">
    <property type="component" value="Unassembled WGS sequence"/>
</dbReference>
<organism evidence="2 3">
    <name type="scientific">Porphyra umbilicalis</name>
    <name type="common">Purple laver</name>
    <name type="synonym">Red alga</name>
    <dbReference type="NCBI Taxonomy" id="2786"/>
    <lineage>
        <taxon>Eukaryota</taxon>
        <taxon>Rhodophyta</taxon>
        <taxon>Bangiophyceae</taxon>
        <taxon>Bangiales</taxon>
        <taxon>Bangiaceae</taxon>
        <taxon>Porphyra</taxon>
    </lineage>
</organism>
<accession>A0A1X6PK88</accession>
<protein>
    <submittedName>
        <fullName evidence="2">Uncharacterized protein</fullName>
    </submittedName>
</protein>
<proteinExistence type="predicted"/>
<dbReference type="AlphaFoldDB" id="A0A1X6PK88"/>
<reference evidence="2 3" key="1">
    <citation type="submission" date="2017-03" db="EMBL/GenBank/DDBJ databases">
        <title>WGS assembly of Porphyra umbilicalis.</title>
        <authorList>
            <person name="Brawley S.H."/>
            <person name="Blouin N.A."/>
            <person name="Ficko-Blean E."/>
            <person name="Wheeler G.L."/>
            <person name="Lohr M."/>
            <person name="Goodson H.V."/>
            <person name="Jenkins J.W."/>
            <person name="Blaby-Haas C.E."/>
            <person name="Helliwell K.E."/>
            <person name="Chan C."/>
            <person name="Marriage T."/>
            <person name="Bhattacharya D."/>
            <person name="Klein A.S."/>
            <person name="Badis Y."/>
            <person name="Brodie J."/>
            <person name="Cao Y."/>
            <person name="Collen J."/>
            <person name="Dittami S.M."/>
            <person name="Gachon C.M."/>
            <person name="Green B.R."/>
            <person name="Karpowicz S."/>
            <person name="Kim J.W."/>
            <person name="Kudahl U."/>
            <person name="Lin S."/>
            <person name="Michel G."/>
            <person name="Mittag M."/>
            <person name="Olson B.J."/>
            <person name="Pangilinan J."/>
            <person name="Peng Y."/>
            <person name="Qiu H."/>
            <person name="Shu S."/>
            <person name="Singer J.T."/>
            <person name="Smith A.G."/>
            <person name="Sprecher B.N."/>
            <person name="Wagner V."/>
            <person name="Wang W."/>
            <person name="Wang Z.-Y."/>
            <person name="Yan J."/>
            <person name="Yarish C."/>
            <person name="Zoeuner-Riek S."/>
            <person name="Zhuang Y."/>
            <person name="Zou Y."/>
            <person name="Lindquist E.A."/>
            <person name="Grimwood J."/>
            <person name="Barry K."/>
            <person name="Rokhsar D.S."/>
            <person name="Schmutz J."/>
            <person name="Stiller J.W."/>
            <person name="Grossman A.R."/>
            <person name="Prochnik S.E."/>
        </authorList>
    </citation>
    <scope>NUCLEOTIDE SEQUENCE [LARGE SCALE GENOMIC DNA]</scope>
    <source>
        <strain evidence="2">4086291</strain>
    </source>
</reference>
<feature type="region of interest" description="Disordered" evidence="1">
    <location>
        <begin position="424"/>
        <end position="471"/>
    </location>
</feature>
<feature type="compositionally biased region" description="Basic residues" evidence="1">
    <location>
        <begin position="433"/>
        <end position="450"/>
    </location>
</feature>
<evidence type="ECO:0000313" key="3">
    <source>
        <dbReference type="Proteomes" id="UP000218209"/>
    </source>
</evidence>
<feature type="compositionally biased region" description="Pro residues" evidence="1">
    <location>
        <begin position="112"/>
        <end position="138"/>
    </location>
</feature>
<name>A0A1X6PK88_PORUM</name>
<gene>
    <name evidence="2" type="ORF">BU14_0023s0045</name>
</gene>
<evidence type="ECO:0000313" key="2">
    <source>
        <dbReference type="EMBL" id="OSX81240.1"/>
    </source>
</evidence>